<proteinExistence type="predicted"/>
<reference evidence="1" key="2">
    <citation type="submission" date="2021-04" db="EMBL/GenBank/DDBJ databases">
        <authorList>
            <person name="Gilroy R."/>
        </authorList>
    </citation>
    <scope>NUCLEOTIDE SEQUENCE</scope>
    <source>
        <strain evidence="1">ChiHjej13B12-24818</strain>
    </source>
</reference>
<comment type="caution">
    <text evidence="1">The sequence shown here is derived from an EMBL/GenBank/DDBJ whole genome shotgun (WGS) entry which is preliminary data.</text>
</comment>
<dbReference type="EMBL" id="DWZH01000050">
    <property type="protein sequence ID" value="HJB10232.1"/>
    <property type="molecule type" value="Genomic_DNA"/>
</dbReference>
<dbReference type="AlphaFoldDB" id="A0A9D2LCN6"/>
<sequence>MILDCDLLIGRDITTGRRQNAADLRARLAAAGIDGGAVTGLRALSYDPETGNREADAAARDHGWTAVCGVDLRNPVDAESRMEAAAAGGARLVRFATTRQGIPGTAPRLRLLTRRASALGLTILVEGSTRSVGLAMMGLGATVIFLDQHFYDAGEFILAAREEPGFHASTRLLGNPDAWETIAEHVGAERLVFGARSGWSEEHSVLARLRSSGLDAAQRDLVAAGNLLRLSGGTR</sequence>
<accession>A0A9D2LCN6</accession>
<dbReference type="InterPro" id="IPR032466">
    <property type="entry name" value="Metal_Hydrolase"/>
</dbReference>
<dbReference type="SUPFAM" id="SSF51556">
    <property type="entry name" value="Metallo-dependent hydrolases"/>
    <property type="match status" value="1"/>
</dbReference>
<name>A0A9D2LCN6_9MICO</name>
<protein>
    <submittedName>
        <fullName evidence="1">Uncharacterized protein</fullName>
    </submittedName>
</protein>
<evidence type="ECO:0000313" key="1">
    <source>
        <dbReference type="EMBL" id="HJB10232.1"/>
    </source>
</evidence>
<organism evidence="1 2">
    <name type="scientific">Candidatus Brachybacterium merdavium</name>
    <dbReference type="NCBI Taxonomy" id="2838513"/>
    <lineage>
        <taxon>Bacteria</taxon>
        <taxon>Bacillati</taxon>
        <taxon>Actinomycetota</taxon>
        <taxon>Actinomycetes</taxon>
        <taxon>Micrococcales</taxon>
        <taxon>Dermabacteraceae</taxon>
        <taxon>Brachybacterium</taxon>
    </lineage>
</organism>
<gene>
    <name evidence="1" type="ORF">H9786_06835</name>
</gene>
<evidence type="ECO:0000313" key="2">
    <source>
        <dbReference type="Proteomes" id="UP000823823"/>
    </source>
</evidence>
<dbReference type="Gene3D" id="3.20.20.140">
    <property type="entry name" value="Metal-dependent hydrolases"/>
    <property type="match status" value="1"/>
</dbReference>
<reference evidence="1" key="1">
    <citation type="journal article" date="2021" name="PeerJ">
        <title>Extensive microbial diversity within the chicken gut microbiome revealed by metagenomics and culture.</title>
        <authorList>
            <person name="Gilroy R."/>
            <person name="Ravi A."/>
            <person name="Getino M."/>
            <person name="Pursley I."/>
            <person name="Horton D.L."/>
            <person name="Alikhan N.F."/>
            <person name="Baker D."/>
            <person name="Gharbi K."/>
            <person name="Hall N."/>
            <person name="Watson M."/>
            <person name="Adriaenssens E.M."/>
            <person name="Foster-Nyarko E."/>
            <person name="Jarju S."/>
            <person name="Secka A."/>
            <person name="Antonio M."/>
            <person name="Oren A."/>
            <person name="Chaudhuri R.R."/>
            <person name="La Ragione R."/>
            <person name="Hildebrand F."/>
            <person name="Pallen M.J."/>
        </authorList>
    </citation>
    <scope>NUCLEOTIDE SEQUENCE</scope>
    <source>
        <strain evidence="1">ChiHjej13B12-24818</strain>
    </source>
</reference>
<dbReference type="Proteomes" id="UP000823823">
    <property type="component" value="Unassembled WGS sequence"/>
</dbReference>